<dbReference type="SUPFAM" id="SSF52200">
    <property type="entry name" value="Toll/Interleukin receptor TIR domain"/>
    <property type="match status" value="1"/>
</dbReference>
<dbReference type="Pfam" id="PF23286">
    <property type="entry name" value="LRR_13"/>
    <property type="match status" value="1"/>
</dbReference>
<dbReference type="GO" id="GO:0007165">
    <property type="term" value="P:signal transduction"/>
    <property type="evidence" value="ECO:0007669"/>
    <property type="project" value="InterPro"/>
</dbReference>
<dbReference type="InterPro" id="IPR044974">
    <property type="entry name" value="Disease_R_plants"/>
</dbReference>
<dbReference type="InterPro" id="IPR000157">
    <property type="entry name" value="TIR_dom"/>
</dbReference>
<accession>A0A0B2RLG2</accession>
<dbReference type="SMART" id="SM00255">
    <property type="entry name" value="TIR"/>
    <property type="match status" value="1"/>
</dbReference>
<organism evidence="4">
    <name type="scientific">Glycine soja</name>
    <name type="common">Wild soybean</name>
    <dbReference type="NCBI Taxonomy" id="3848"/>
    <lineage>
        <taxon>Eukaryota</taxon>
        <taxon>Viridiplantae</taxon>
        <taxon>Streptophyta</taxon>
        <taxon>Embryophyta</taxon>
        <taxon>Tracheophyta</taxon>
        <taxon>Spermatophyta</taxon>
        <taxon>Magnoliopsida</taxon>
        <taxon>eudicotyledons</taxon>
        <taxon>Gunneridae</taxon>
        <taxon>Pentapetalae</taxon>
        <taxon>rosids</taxon>
        <taxon>fabids</taxon>
        <taxon>Fabales</taxon>
        <taxon>Fabaceae</taxon>
        <taxon>Papilionoideae</taxon>
        <taxon>50 kb inversion clade</taxon>
        <taxon>NPAAA clade</taxon>
        <taxon>indigoferoid/millettioid clade</taxon>
        <taxon>Phaseoleae</taxon>
        <taxon>Glycine</taxon>
        <taxon>Glycine subgen. Soja</taxon>
    </lineage>
</organism>
<reference evidence="4" key="1">
    <citation type="submission" date="2014-07" db="EMBL/GenBank/DDBJ databases">
        <title>Identification of a novel salt tolerance gene in wild soybean by whole-genome sequencing.</title>
        <authorList>
            <person name="Lam H.-M."/>
            <person name="Qi X."/>
            <person name="Li M.-W."/>
            <person name="Liu X."/>
            <person name="Xie M."/>
            <person name="Ni M."/>
            <person name="Xu X."/>
        </authorList>
    </citation>
    <scope>NUCLEOTIDE SEQUENCE [LARGE SCALE GENOMIC DNA]</scope>
    <source>
        <tissue evidence="4">Root</tissue>
    </source>
</reference>
<dbReference type="PROSITE" id="PS50104">
    <property type="entry name" value="TIR"/>
    <property type="match status" value="1"/>
</dbReference>
<protein>
    <submittedName>
        <fullName evidence="4">TMV resistance protein N</fullName>
    </submittedName>
</protein>
<dbReference type="InterPro" id="IPR035897">
    <property type="entry name" value="Toll_tir_struct_dom_sf"/>
</dbReference>
<keyword evidence="2" id="KW-0520">NAD</keyword>
<dbReference type="PANTHER" id="PTHR11017:SF219">
    <property type="entry name" value="ARCHAEAL ATPASE"/>
    <property type="match status" value="1"/>
</dbReference>
<gene>
    <name evidence="4" type="ORF">glysoja_024177</name>
</gene>
<dbReference type="EMBL" id="KN649956">
    <property type="protein sequence ID" value="KHN32818.1"/>
    <property type="molecule type" value="Genomic_DNA"/>
</dbReference>
<dbReference type="InterPro" id="IPR032675">
    <property type="entry name" value="LRR_dom_sf"/>
</dbReference>
<feature type="domain" description="TIR" evidence="3">
    <location>
        <begin position="13"/>
        <end position="152"/>
    </location>
</feature>
<dbReference type="Proteomes" id="UP000053555">
    <property type="component" value="Unassembled WGS sequence"/>
</dbReference>
<name>A0A0B2RLG2_GLYSO</name>
<dbReference type="AlphaFoldDB" id="A0A0B2RLG2"/>
<dbReference type="FunFam" id="3.40.50.10140:FF:000007">
    <property type="entry name" value="Disease resistance protein (TIR-NBS-LRR class)"/>
    <property type="match status" value="1"/>
</dbReference>
<dbReference type="Pfam" id="PF01582">
    <property type="entry name" value="TIR"/>
    <property type="match status" value="1"/>
</dbReference>
<evidence type="ECO:0000256" key="1">
    <source>
        <dbReference type="ARBA" id="ARBA00022821"/>
    </source>
</evidence>
<dbReference type="SUPFAM" id="SSF52058">
    <property type="entry name" value="L domain-like"/>
    <property type="match status" value="2"/>
</dbReference>
<keyword evidence="1" id="KW-0611">Plant defense</keyword>
<dbReference type="Gene3D" id="3.80.10.10">
    <property type="entry name" value="Ribonuclease Inhibitor"/>
    <property type="match status" value="1"/>
</dbReference>
<dbReference type="InterPro" id="IPR058546">
    <property type="entry name" value="RPS4B/Roq1-like_LRR"/>
</dbReference>
<evidence type="ECO:0000259" key="3">
    <source>
        <dbReference type="PROSITE" id="PS50104"/>
    </source>
</evidence>
<dbReference type="PANTHER" id="PTHR11017">
    <property type="entry name" value="LEUCINE-RICH REPEAT-CONTAINING PROTEIN"/>
    <property type="match status" value="1"/>
</dbReference>
<dbReference type="Gene3D" id="3.40.50.10140">
    <property type="entry name" value="Toll/interleukin-1 receptor homology (TIR) domain"/>
    <property type="match status" value="1"/>
</dbReference>
<proteinExistence type="predicted"/>
<sequence length="818" mass="93857">GNTMSSTSFSNGWKYDVFLNFRGSDTRYGFTGHLYKALCDRKVRTFIDDEELQRGEQITPSLLKAIEESRIFIPVFSKNYASSTFCLDELVHIFACVKEKSRLVLPVFYEVDPSHVRHQRGSYKEALNSHKKRFNDDQEKLQKWRNALSQAANLSGYHFKQGYLTMHDLIEDMGKEIVRQESPGEPGKRSRLWLHEDIVQVLEENEGTSRIQMIILDCLKYEVVQWDGMASKEMNNLKTLIVKGGCFSNGPKHLPNSLRVLDWWGYPSRSFPSDFQPKKLVRLQLPYSHLMCLNLLSSNKGTSRIQIINLYCFKYRGVVEWDGMAFEKMNNLKRLIIESGSFTTGPKHLPNSLRVLEWWDYPSPSLPIDFHPKKLVKLELLGSCLMSLDLFMSKKVCIQVLFTTSISIIEWDGVAFKEMNNLKTLIIRSGCLHEGPIHLPNSLRVLEWKVYPSPSLPIDFNPKKLVILKFPYSCLMSLDVLKSKKIFLKMRVLNFNDCQYIREIPDLYGVPNLQELSFCNCENLIKIHESVGFLDKLKILYAEGCSKLMSFPPIKLTSLEILQLSYCHSLESFPEVLGKMENVTSLDIYGTVIKELPFSIQNLTRLRRLELVRCENLEQIRGVPPNLETFSVKDCSSLKDLDLTLLPSWTKERHLLKELRLHGNKNLQNIKGIQLSIEVLSVEYCTSLKDLDLTLLPSWTKERHLLKELHLHGNKNLQKIKGIPLSIEVLSVEYCTSLKDVDVTLPPACTQECCILSTLFFDACGMNLHEIHGIPSIIRTCSARGCQYSTSVPTGMLLNKVATFICILLDIIHVFHVT</sequence>
<dbReference type="GO" id="GO:0006952">
    <property type="term" value="P:defense response"/>
    <property type="evidence" value="ECO:0007669"/>
    <property type="project" value="InterPro"/>
</dbReference>
<feature type="non-terminal residue" evidence="4">
    <location>
        <position position="1"/>
    </location>
</feature>
<evidence type="ECO:0000313" key="4">
    <source>
        <dbReference type="EMBL" id="KHN32818.1"/>
    </source>
</evidence>
<evidence type="ECO:0000256" key="2">
    <source>
        <dbReference type="ARBA" id="ARBA00023027"/>
    </source>
</evidence>